<proteinExistence type="predicted"/>
<keyword evidence="3" id="KW-1185">Reference proteome</keyword>
<dbReference type="Proteomes" id="UP001188597">
    <property type="component" value="Unassembled WGS sequence"/>
</dbReference>
<protein>
    <submittedName>
        <fullName evidence="2">Uncharacterized protein</fullName>
    </submittedName>
</protein>
<gene>
    <name evidence="2" type="ORF">RJ639_012522</name>
</gene>
<evidence type="ECO:0000313" key="3">
    <source>
        <dbReference type="Proteomes" id="UP001188597"/>
    </source>
</evidence>
<sequence>MAVEDPEFETFYTKNIIDFQDRGYQPLSHLFKRQFSRAVEQRIIPDLHRDTEERRATRFKNGLRYGIRKFLTAVTLDTYGQVLDKAQRVEKDVEDGRTMPPRAARRGTRGGCRGNNVTGVNVEAEAAPTPLTLCKDLMFMVMVIKEKITSSNEKVNCNACKYRPPMYS</sequence>
<comment type="caution">
    <text evidence="2">The sequence shown here is derived from an EMBL/GenBank/DDBJ whole genome shotgun (WGS) entry which is preliminary data.</text>
</comment>
<dbReference type="EMBL" id="JAVXUP010001543">
    <property type="protein sequence ID" value="KAK3010433.1"/>
    <property type="molecule type" value="Genomic_DNA"/>
</dbReference>
<reference evidence="2" key="1">
    <citation type="submission" date="2022-12" db="EMBL/GenBank/DDBJ databases">
        <title>Draft genome assemblies for two species of Escallonia (Escalloniales).</title>
        <authorList>
            <person name="Chanderbali A."/>
            <person name="Dervinis C."/>
            <person name="Anghel I."/>
            <person name="Soltis D."/>
            <person name="Soltis P."/>
            <person name="Zapata F."/>
        </authorList>
    </citation>
    <scope>NUCLEOTIDE SEQUENCE</scope>
    <source>
        <strain evidence="2">UCBG64.0493</strain>
        <tissue evidence="2">Leaf</tissue>
    </source>
</reference>
<dbReference type="AlphaFoldDB" id="A0AA88VLY0"/>
<evidence type="ECO:0000256" key="1">
    <source>
        <dbReference type="SAM" id="MobiDB-lite"/>
    </source>
</evidence>
<evidence type="ECO:0000313" key="2">
    <source>
        <dbReference type="EMBL" id="KAK3010433.1"/>
    </source>
</evidence>
<feature type="region of interest" description="Disordered" evidence="1">
    <location>
        <begin position="91"/>
        <end position="114"/>
    </location>
</feature>
<name>A0AA88VLY0_9ASTE</name>
<organism evidence="2 3">
    <name type="scientific">Escallonia herrerae</name>
    <dbReference type="NCBI Taxonomy" id="1293975"/>
    <lineage>
        <taxon>Eukaryota</taxon>
        <taxon>Viridiplantae</taxon>
        <taxon>Streptophyta</taxon>
        <taxon>Embryophyta</taxon>
        <taxon>Tracheophyta</taxon>
        <taxon>Spermatophyta</taxon>
        <taxon>Magnoliopsida</taxon>
        <taxon>eudicotyledons</taxon>
        <taxon>Gunneridae</taxon>
        <taxon>Pentapetalae</taxon>
        <taxon>asterids</taxon>
        <taxon>campanulids</taxon>
        <taxon>Escalloniales</taxon>
        <taxon>Escalloniaceae</taxon>
        <taxon>Escallonia</taxon>
    </lineage>
</organism>
<accession>A0AA88VLY0</accession>